<dbReference type="EMBL" id="SPVH01000002">
    <property type="protein sequence ID" value="TFW14238.1"/>
    <property type="molecule type" value="Genomic_DNA"/>
</dbReference>
<dbReference type="SUPFAM" id="SSF53335">
    <property type="entry name" value="S-adenosyl-L-methionine-dependent methyltransferases"/>
    <property type="match status" value="1"/>
</dbReference>
<dbReference type="InterPro" id="IPR002052">
    <property type="entry name" value="DNA_methylase_N6_adenine_CS"/>
</dbReference>
<dbReference type="InterPro" id="IPR007848">
    <property type="entry name" value="Small_mtfrase_dom"/>
</dbReference>
<protein>
    <submittedName>
        <fullName evidence="4">Methyltransferase</fullName>
    </submittedName>
</protein>
<proteinExistence type="predicted"/>
<dbReference type="GO" id="GO:0036009">
    <property type="term" value="F:protein-glutamine N-methyltransferase activity"/>
    <property type="evidence" value="ECO:0007669"/>
    <property type="project" value="TreeGrafter"/>
</dbReference>
<evidence type="ECO:0000313" key="4">
    <source>
        <dbReference type="EMBL" id="TFW14238.1"/>
    </source>
</evidence>
<dbReference type="GO" id="GO:0003676">
    <property type="term" value="F:nucleic acid binding"/>
    <property type="evidence" value="ECO:0007669"/>
    <property type="project" value="InterPro"/>
</dbReference>
<evidence type="ECO:0000259" key="3">
    <source>
        <dbReference type="Pfam" id="PF05175"/>
    </source>
</evidence>
<dbReference type="OrthoDB" id="9800643at2"/>
<dbReference type="GO" id="GO:0032259">
    <property type="term" value="P:methylation"/>
    <property type="evidence" value="ECO:0007669"/>
    <property type="project" value="UniProtKB-KW"/>
</dbReference>
<dbReference type="PANTHER" id="PTHR18895">
    <property type="entry name" value="HEMK METHYLTRANSFERASE"/>
    <property type="match status" value="1"/>
</dbReference>
<dbReference type="InterPro" id="IPR050320">
    <property type="entry name" value="N5-glutamine_MTase"/>
</dbReference>
<reference evidence="4 5" key="1">
    <citation type="submission" date="2019-03" db="EMBL/GenBank/DDBJ databases">
        <title>Draft genome of Brevundimonas sp. a heavy metal resistant soil bacteria.</title>
        <authorList>
            <person name="Soto J."/>
        </authorList>
    </citation>
    <scope>NUCLEOTIDE SEQUENCE [LARGE SCALE GENOMIC DNA]</scope>
    <source>
        <strain evidence="4 5">B-10</strain>
    </source>
</reference>
<dbReference type="Pfam" id="PF05175">
    <property type="entry name" value="MTS"/>
    <property type="match status" value="1"/>
</dbReference>
<keyword evidence="2" id="KW-0949">S-adenosyl-L-methionine</keyword>
<organism evidence="4 5">
    <name type="scientific">Brevundimonas intermedia</name>
    <dbReference type="NCBI Taxonomy" id="74315"/>
    <lineage>
        <taxon>Bacteria</taxon>
        <taxon>Pseudomonadati</taxon>
        <taxon>Pseudomonadota</taxon>
        <taxon>Alphaproteobacteria</taxon>
        <taxon>Caulobacterales</taxon>
        <taxon>Caulobacteraceae</taxon>
        <taxon>Brevundimonas</taxon>
    </lineage>
</organism>
<comment type="caution">
    <text evidence="4">The sequence shown here is derived from an EMBL/GenBank/DDBJ whole genome shotgun (WGS) entry which is preliminary data.</text>
</comment>
<evidence type="ECO:0000256" key="2">
    <source>
        <dbReference type="ARBA" id="ARBA00022691"/>
    </source>
</evidence>
<evidence type="ECO:0000256" key="1">
    <source>
        <dbReference type="ARBA" id="ARBA00022603"/>
    </source>
</evidence>
<dbReference type="Proteomes" id="UP000298216">
    <property type="component" value="Unassembled WGS sequence"/>
</dbReference>
<keyword evidence="5" id="KW-1185">Reference proteome</keyword>
<dbReference type="PANTHER" id="PTHR18895:SF74">
    <property type="entry name" value="MTRF1L RELEASE FACTOR GLUTAMINE METHYLTRANSFERASE"/>
    <property type="match status" value="1"/>
</dbReference>
<accession>A0A4Y9S3Z2</accession>
<dbReference type="Gene3D" id="3.40.50.150">
    <property type="entry name" value="Vaccinia Virus protein VP39"/>
    <property type="match status" value="1"/>
</dbReference>
<dbReference type="PROSITE" id="PS00092">
    <property type="entry name" value="N6_MTASE"/>
    <property type="match status" value="1"/>
</dbReference>
<gene>
    <name evidence="4" type="ORF">EGY25_03300</name>
</gene>
<name>A0A4Y9S3Z2_9CAUL</name>
<dbReference type="CDD" id="cd02440">
    <property type="entry name" value="AdoMet_MTases"/>
    <property type="match status" value="1"/>
</dbReference>
<dbReference type="AlphaFoldDB" id="A0A4Y9S3Z2"/>
<keyword evidence="1 4" id="KW-0489">Methyltransferase</keyword>
<feature type="domain" description="Methyltransferase small" evidence="3">
    <location>
        <begin position="128"/>
        <end position="220"/>
    </location>
</feature>
<dbReference type="InterPro" id="IPR029063">
    <property type="entry name" value="SAM-dependent_MTases_sf"/>
</dbReference>
<evidence type="ECO:0000313" key="5">
    <source>
        <dbReference type="Proteomes" id="UP000298216"/>
    </source>
</evidence>
<keyword evidence="4" id="KW-0808">Transferase</keyword>
<sequence>MLHPPPVVSSLTSYDDAVLGLLAELEASDYQFTTPNRSTHKLVSQRRRADQASLMTDVFGWVRPFATGLLPVRLERLLQEAGLLAASEGLLRSRLRVGRVGDILFAHSAPGAAGDAAVFLGPDSHRFARFLRQTLEGAPVARRALDIGVGAGAGGLTLLSCGFAEHVVGSDVNPDALRLARLNAAHAGLSLHTRLGSGPPGAPEIFDLIVANPPFIAGASGVTYRDGGDLHGAALALDWMRAGVDRLTPGGRFILYTGAPVVEGEDVVRTALEELVRRRGLTLSYEEIDPDIFSSSLRSPAYRDVERIAAVGAVIKG</sequence>